<feature type="transmembrane region" description="Helical" evidence="1">
    <location>
        <begin position="56"/>
        <end position="78"/>
    </location>
</feature>
<evidence type="ECO:0000313" key="3">
    <source>
        <dbReference type="Proteomes" id="UP000276133"/>
    </source>
</evidence>
<name>A0A3M7RKI2_BRAPC</name>
<gene>
    <name evidence="2" type="ORF">BpHYR1_043398</name>
</gene>
<keyword evidence="1" id="KW-0812">Transmembrane</keyword>
<dbReference type="AlphaFoldDB" id="A0A3M7RKI2"/>
<comment type="caution">
    <text evidence="2">The sequence shown here is derived from an EMBL/GenBank/DDBJ whole genome shotgun (WGS) entry which is preliminary data.</text>
</comment>
<organism evidence="2 3">
    <name type="scientific">Brachionus plicatilis</name>
    <name type="common">Marine rotifer</name>
    <name type="synonym">Brachionus muelleri</name>
    <dbReference type="NCBI Taxonomy" id="10195"/>
    <lineage>
        <taxon>Eukaryota</taxon>
        <taxon>Metazoa</taxon>
        <taxon>Spiralia</taxon>
        <taxon>Gnathifera</taxon>
        <taxon>Rotifera</taxon>
        <taxon>Eurotatoria</taxon>
        <taxon>Monogononta</taxon>
        <taxon>Pseudotrocha</taxon>
        <taxon>Ploima</taxon>
        <taxon>Brachionidae</taxon>
        <taxon>Brachionus</taxon>
    </lineage>
</organism>
<evidence type="ECO:0000256" key="1">
    <source>
        <dbReference type="SAM" id="Phobius"/>
    </source>
</evidence>
<proteinExistence type="predicted"/>
<sequence length="83" mass="9131">MGMRGGGEQAELYELMCSCSLVSCGTELDGLRLFDEDSEVFSKSVLLSVLVKSSELVAFMLFNWLYFLALIWCASMMAKLSAG</sequence>
<evidence type="ECO:0000313" key="2">
    <source>
        <dbReference type="EMBL" id="RNA24062.1"/>
    </source>
</evidence>
<dbReference type="EMBL" id="REGN01003175">
    <property type="protein sequence ID" value="RNA24062.1"/>
    <property type="molecule type" value="Genomic_DNA"/>
</dbReference>
<accession>A0A3M7RKI2</accession>
<keyword evidence="3" id="KW-1185">Reference proteome</keyword>
<reference evidence="2 3" key="1">
    <citation type="journal article" date="2018" name="Sci. Rep.">
        <title>Genomic signatures of local adaptation to the degree of environmental predictability in rotifers.</title>
        <authorList>
            <person name="Franch-Gras L."/>
            <person name="Hahn C."/>
            <person name="Garcia-Roger E.M."/>
            <person name="Carmona M.J."/>
            <person name="Serra M."/>
            <person name="Gomez A."/>
        </authorList>
    </citation>
    <scope>NUCLEOTIDE SEQUENCE [LARGE SCALE GENOMIC DNA]</scope>
    <source>
        <strain evidence="2">HYR1</strain>
    </source>
</reference>
<protein>
    <submittedName>
        <fullName evidence="2">Uncharacterized protein</fullName>
    </submittedName>
</protein>
<keyword evidence="1" id="KW-0472">Membrane</keyword>
<dbReference type="Proteomes" id="UP000276133">
    <property type="component" value="Unassembled WGS sequence"/>
</dbReference>
<keyword evidence="1" id="KW-1133">Transmembrane helix</keyword>